<sequence length="129" mass="14845">MKPTESELEILQVLWAKGPSTVRQVNEHLSQTRDIGYTTTLKLMQIMHEKGLLSRTEEGRYHVYQALIGEEETQQHLLDRFVDTAFRGSAMKLVMQALGNSKATPRELEELQKLINHLNPENNESDEQL</sequence>
<dbReference type="GO" id="GO:0045892">
    <property type="term" value="P:negative regulation of DNA-templated transcription"/>
    <property type="evidence" value="ECO:0007669"/>
    <property type="project" value="InterPro"/>
</dbReference>
<keyword evidence="3" id="KW-0238">DNA-binding</keyword>
<reference evidence="5 6" key="1">
    <citation type="submission" date="2019-09" db="EMBL/GenBank/DDBJ databases">
        <title>Genome Sequence of Larkinella sp MA1.</title>
        <authorList>
            <person name="Srinivasan S."/>
        </authorList>
    </citation>
    <scope>NUCLEOTIDE SEQUENCE [LARGE SCALE GENOMIC DNA]</scope>
    <source>
        <strain evidence="5 6">MA1</strain>
    </source>
</reference>
<keyword evidence="4" id="KW-0804">Transcription</keyword>
<evidence type="ECO:0000313" key="5">
    <source>
        <dbReference type="EMBL" id="KAA9356346.1"/>
    </source>
</evidence>
<dbReference type="PIRSF" id="PIRSF019455">
    <property type="entry name" value="CopR_AtkY"/>
    <property type="match status" value="1"/>
</dbReference>
<dbReference type="EMBL" id="VTWS01000001">
    <property type="protein sequence ID" value="KAA9356346.1"/>
    <property type="molecule type" value="Genomic_DNA"/>
</dbReference>
<evidence type="ECO:0000256" key="2">
    <source>
        <dbReference type="ARBA" id="ARBA00023015"/>
    </source>
</evidence>
<name>A0A5N1JLE4_9BACT</name>
<evidence type="ECO:0000256" key="4">
    <source>
        <dbReference type="ARBA" id="ARBA00023163"/>
    </source>
</evidence>
<evidence type="ECO:0000256" key="3">
    <source>
        <dbReference type="ARBA" id="ARBA00023125"/>
    </source>
</evidence>
<dbReference type="Gene3D" id="1.10.10.10">
    <property type="entry name" value="Winged helix-like DNA-binding domain superfamily/Winged helix DNA-binding domain"/>
    <property type="match status" value="1"/>
</dbReference>
<comment type="similarity">
    <text evidence="1">Belongs to the BlaI transcriptional regulatory family.</text>
</comment>
<dbReference type="SUPFAM" id="SSF46785">
    <property type="entry name" value="Winged helix' DNA-binding domain"/>
    <property type="match status" value="1"/>
</dbReference>
<evidence type="ECO:0000313" key="6">
    <source>
        <dbReference type="Proteomes" id="UP000326344"/>
    </source>
</evidence>
<dbReference type="Pfam" id="PF03965">
    <property type="entry name" value="Penicillinase_R"/>
    <property type="match status" value="1"/>
</dbReference>
<protein>
    <submittedName>
        <fullName evidence="5">BlaI/MecI/CopY family transcriptional regulator</fullName>
    </submittedName>
</protein>
<dbReference type="InterPro" id="IPR036388">
    <property type="entry name" value="WH-like_DNA-bd_sf"/>
</dbReference>
<dbReference type="InterPro" id="IPR005650">
    <property type="entry name" value="BlaI_family"/>
</dbReference>
<keyword evidence="6" id="KW-1185">Reference proteome</keyword>
<keyword evidence="2" id="KW-0805">Transcription regulation</keyword>
<dbReference type="InterPro" id="IPR036390">
    <property type="entry name" value="WH_DNA-bd_sf"/>
</dbReference>
<accession>A0A5N1JLE4</accession>
<organism evidence="5 6">
    <name type="scientific">Larkinella humicola</name>
    <dbReference type="NCBI Taxonomy" id="2607654"/>
    <lineage>
        <taxon>Bacteria</taxon>
        <taxon>Pseudomonadati</taxon>
        <taxon>Bacteroidota</taxon>
        <taxon>Cytophagia</taxon>
        <taxon>Cytophagales</taxon>
        <taxon>Spirosomataceae</taxon>
        <taxon>Larkinella</taxon>
    </lineage>
</organism>
<gene>
    <name evidence="5" type="ORF">F0P93_00915</name>
</gene>
<evidence type="ECO:0000256" key="1">
    <source>
        <dbReference type="ARBA" id="ARBA00011046"/>
    </source>
</evidence>
<dbReference type="Gene3D" id="1.10.4040.10">
    <property type="entry name" value="Penicillinase repressor domain"/>
    <property type="match status" value="1"/>
</dbReference>
<dbReference type="Proteomes" id="UP000326344">
    <property type="component" value="Unassembled WGS sequence"/>
</dbReference>
<proteinExistence type="inferred from homology"/>
<dbReference type="RefSeq" id="WP_150874506.1">
    <property type="nucleotide sequence ID" value="NZ_VTWS01000001.1"/>
</dbReference>
<dbReference type="AlphaFoldDB" id="A0A5N1JLE4"/>
<dbReference type="GO" id="GO:0003677">
    <property type="term" value="F:DNA binding"/>
    <property type="evidence" value="ECO:0007669"/>
    <property type="project" value="UniProtKB-KW"/>
</dbReference>
<comment type="caution">
    <text evidence="5">The sequence shown here is derived from an EMBL/GenBank/DDBJ whole genome shotgun (WGS) entry which is preliminary data.</text>
</comment>